<dbReference type="Proteomes" id="UP000178759">
    <property type="component" value="Unassembled WGS sequence"/>
</dbReference>
<name>A0A1F6AIY6_9BACT</name>
<dbReference type="PANTHER" id="PTHR35788">
    <property type="entry name" value="EXPORTED PROTEIN-RELATED"/>
    <property type="match status" value="1"/>
</dbReference>
<dbReference type="InterPro" id="IPR022029">
    <property type="entry name" value="YoaR-like_PG-bd"/>
</dbReference>
<gene>
    <name evidence="2" type="ORF">A3A79_03555</name>
</gene>
<comment type="caution">
    <text evidence="2">The sequence shown here is derived from an EMBL/GenBank/DDBJ whole genome shotgun (WGS) entry which is preliminary data.</text>
</comment>
<organism evidence="2 3">
    <name type="scientific">Candidatus Gottesmanbacteria bacterium RIFCSPLOWO2_01_FULL_43_11b</name>
    <dbReference type="NCBI Taxonomy" id="1798392"/>
    <lineage>
        <taxon>Bacteria</taxon>
        <taxon>Candidatus Gottesmaniibacteriota</taxon>
    </lineage>
</organism>
<protein>
    <recommendedName>
        <fullName evidence="1">YoaR-like putative peptidoglycan binding domain-containing protein</fullName>
    </recommendedName>
</protein>
<evidence type="ECO:0000259" key="1">
    <source>
        <dbReference type="Pfam" id="PF12229"/>
    </source>
</evidence>
<reference evidence="2 3" key="1">
    <citation type="journal article" date="2016" name="Nat. Commun.">
        <title>Thousands of microbial genomes shed light on interconnected biogeochemical processes in an aquifer system.</title>
        <authorList>
            <person name="Anantharaman K."/>
            <person name="Brown C.T."/>
            <person name="Hug L.A."/>
            <person name="Sharon I."/>
            <person name="Castelle C.J."/>
            <person name="Probst A.J."/>
            <person name="Thomas B.C."/>
            <person name="Singh A."/>
            <person name="Wilkins M.J."/>
            <person name="Karaoz U."/>
            <person name="Brodie E.L."/>
            <person name="Williams K.H."/>
            <person name="Hubbard S.S."/>
            <person name="Banfield J.F."/>
        </authorList>
    </citation>
    <scope>NUCLEOTIDE SEQUENCE [LARGE SCALE GENOMIC DNA]</scope>
</reference>
<dbReference type="Pfam" id="PF04294">
    <property type="entry name" value="VanW"/>
    <property type="match status" value="1"/>
</dbReference>
<dbReference type="InterPro" id="IPR052913">
    <property type="entry name" value="Glycopeptide_resist_protein"/>
</dbReference>
<dbReference type="Pfam" id="PF12229">
    <property type="entry name" value="PG_binding_4"/>
    <property type="match status" value="1"/>
</dbReference>
<evidence type="ECO:0000313" key="2">
    <source>
        <dbReference type="EMBL" id="OGG24237.1"/>
    </source>
</evidence>
<feature type="domain" description="YoaR-like putative peptidoglycan binding" evidence="1">
    <location>
        <begin position="87"/>
        <end position="183"/>
    </location>
</feature>
<dbReference type="EMBL" id="MFJV01000001">
    <property type="protein sequence ID" value="OGG24237.1"/>
    <property type="molecule type" value="Genomic_DNA"/>
</dbReference>
<dbReference type="AlphaFoldDB" id="A0A1F6AIY6"/>
<dbReference type="STRING" id="1798392.A3A79_03555"/>
<evidence type="ECO:0000313" key="3">
    <source>
        <dbReference type="Proteomes" id="UP000178759"/>
    </source>
</evidence>
<accession>A0A1F6AIY6</accession>
<proteinExistence type="predicted"/>
<sequence>MTHKKNVLIVTLLIFSVVLFASITFETHYRGKAYPGVSINGKLFEGKTRQEIISYWQNQNEPFQKAVFELRFENEVASLSGSLLDVGYDATLSATQSYLVGRSGYFFSDLFHKYLQPTNLSLSFRWNSNVLDETLELLEDDINIPVSDALFQFNQGRVTMFRPSREGRSLNIDETKKQFEKILSTVPQTKDHIFSVPLVVDTIAPSITTDEVNDFGIKELIGQGYSTFAGSIAGRVHNIVLAASRINGVLIKPGEVFSFNDTVGDISAATGYQSAYIIKDGRTVLGDGGGVCQVSTTLFRAALAAGLPVIERYAHAYRVHFYEDGGFKPGLDATVYSPNYDLKFTNNTNNYILIQAKTDTRKQTLTFELYGTGDGRTAQILNHKVWDITPAPPDLYQDDPTLAPGEVKQVDWAAKGAKASFDYLVTKNGETLTKKTFFSNFRPWQAVYLRGPVQQ</sequence>
<dbReference type="PANTHER" id="PTHR35788:SF1">
    <property type="entry name" value="EXPORTED PROTEIN"/>
    <property type="match status" value="1"/>
</dbReference>
<dbReference type="InterPro" id="IPR007391">
    <property type="entry name" value="Vancomycin_resist_VanW"/>
</dbReference>